<keyword evidence="2" id="KW-1185">Reference proteome</keyword>
<dbReference type="InterPro" id="IPR003772">
    <property type="entry name" value="YceD"/>
</dbReference>
<proteinExistence type="predicted"/>
<sequence>MKLLKQYSVPFTGLKLGLHQFNFDVDGGFFKEFEYSLVKNGLLKVDLVLDRQETMLVLDFHITGFIYLDCDRCLAEYPQTIDTRDRLIAKFSQEDDLDETDEVIVLTKNDVEVDTSTFIYEMITLAAPYINMCDNPGNTDACDKEMIAKLQELSAEDSEDNGDVDPRWAALKNIKK</sequence>
<dbReference type="AlphaFoldDB" id="A0A7K0FMX2"/>
<dbReference type="Proteomes" id="UP000462931">
    <property type="component" value="Unassembled WGS sequence"/>
</dbReference>
<accession>A0A7K0FMX2</accession>
<protein>
    <submittedName>
        <fullName evidence="1">DUF177 domain-containing protein</fullName>
    </submittedName>
</protein>
<dbReference type="Pfam" id="PF02620">
    <property type="entry name" value="YceD"/>
    <property type="match status" value="1"/>
</dbReference>
<dbReference type="EMBL" id="WKJI01000002">
    <property type="protein sequence ID" value="MRX47329.1"/>
    <property type="molecule type" value="Genomic_DNA"/>
</dbReference>
<reference evidence="1 2" key="1">
    <citation type="submission" date="2019-11" db="EMBL/GenBank/DDBJ databases">
        <authorList>
            <person name="Cheng Q."/>
            <person name="Yang Z."/>
        </authorList>
    </citation>
    <scope>NUCLEOTIDE SEQUENCE [LARGE SCALE GENOMIC DNA]</scope>
    <source>
        <strain evidence="1 2">HX-22-1</strain>
    </source>
</reference>
<comment type="caution">
    <text evidence="1">The sequence shown here is derived from an EMBL/GenBank/DDBJ whole genome shotgun (WGS) entry which is preliminary data.</text>
</comment>
<dbReference type="RefSeq" id="WP_154287478.1">
    <property type="nucleotide sequence ID" value="NZ_WKJI01000002.1"/>
</dbReference>
<gene>
    <name evidence="1" type="ORF">GJJ64_09035</name>
</gene>
<organism evidence="1 2">
    <name type="scientific">Pedobacter puniceum</name>
    <dbReference type="NCBI Taxonomy" id="2666136"/>
    <lineage>
        <taxon>Bacteria</taxon>
        <taxon>Pseudomonadati</taxon>
        <taxon>Bacteroidota</taxon>
        <taxon>Sphingobacteriia</taxon>
        <taxon>Sphingobacteriales</taxon>
        <taxon>Sphingobacteriaceae</taxon>
        <taxon>Pedobacter</taxon>
    </lineage>
</organism>
<name>A0A7K0FMX2_9SPHI</name>
<evidence type="ECO:0000313" key="2">
    <source>
        <dbReference type="Proteomes" id="UP000462931"/>
    </source>
</evidence>
<evidence type="ECO:0000313" key="1">
    <source>
        <dbReference type="EMBL" id="MRX47329.1"/>
    </source>
</evidence>